<evidence type="ECO:0000256" key="6">
    <source>
        <dbReference type="NCBIfam" id="TIGR00152"/>
    </source>
</evidence>
<comment type="function">
    <text evidence="5">Catalyzes the phosphorylation of the 3'-hydroxyl group of dephosphocoenzyme A to form coenzyme A.</text>
</comment>
<comment type="subcellular location">
    <subcellularLocation>
        <location evidence="5">Cytoplasm</location>
    </subcellularLocation>
</comment>
<sequence length="208" mass="23453">MKSNNAPLQIGITGGIGSGKSLASKIFYALGVPVYDADTRARWVMQYNPVLIQDIITAFGTSAYNADTQQLNRSYLAAQVFNNAEKVALLNSIVHPRVAEDYADWVQAHSKYPYLLKEAALLYEAGSYQFLDKIITVSAPITVRIERIRNRDPHRTLTDIQAIMDKQLSEEEKLQRADFILYNDESRLLIPQILALHEQFLAMAGKTY</sequence>
<dbReference type="Pfam" id="PF01121">
    <property type="entry name" value="CoaE"/>
    <property type="match status" value="1"/>
</dbReference>
<reference evidence="7 8" key="1">
    <citation type="submission" date="2020-01" db="EMBL/GenBank/DDBJ databases">
        <authorList>
            <person name="Kim M.K."/>
        </authorList>
    </citation>
    <scope>NUCLEOTIDE SEQUENCE [LARGE SCALE GENOMIC DNA]</scope>
    <source>
        <strain evidence="7 8">172606-1</strain>
    </source>
</reference>
<dbReference type="UniPathway" id="UPA00241">
    <property type="reaction ID" value="UER00356"/>
</dbReference>
<dbReference type="GO" id="GO:0005737">
    <property type="term" value="C:cytoplasm"/>
    <property type="evidence" value="ECO:0007669"/>
    <property type="project" value="UniProtKB-SubCell"/>
</dbReference>
<keyword evidence="5 7" id="KW-0808">Transferase</keyword>
<keyword evidence="8" id="KW-1185">Reference proteome</keyword>
<dbReference type="GO" id="GO:0004140">
    <property type="term" value="F:dephospho-CoA kinase activity"/>
    <property type="evidence" value="ECO:0007669"/>
    <property type="project" value="UniProtKB-UniRule"/>
</dbReference>
<dbReference type="EMBL" id="CP048222">
    <property type="protein sequence ID" value="QHT69833.1"/>
    <property type="molecule type" value="Genomic_DNA"/>
</dbReference>
<accession>A0A6C0GQE5</accession>
<dbReference type="PANTHER" id="PTHR10695:SF46">
    <property type="entry name" value="BIFUNCTIONAL COENZYME A SYNTHASE-RELATED"/>
    <property type="match status" value="1"/>
</dbReference>
<dbReference type="PROSITE" id="PS51219">
    <property type="entry name" value="DPCK"/>
    <property type="match status" value="1"/>
</dbReference>
<gene>
    <name evidence="5" type="primary">coaE</name>
    <name evidence="7" type="ORF">GXP67_25900</name>
</gene>
<dbReference type="NCBIfam" id="TIGR00152">
    <property type="entry name" value="dephospho-CoA kinase"/>
    <property type="match status" value="1"/>
</dbReference>
<dbReference type="AlphaFoldDB" id="A0A6C0GQE5"/>
<organism evidence="7 8">
    <name type="scientific">Rhodocytophaga rosea</name>
    <dbReference type="NCBI Taxonomy" id="2704465"/>
    <lineage>
        <taxon>Bacteria</taxon>
        <taxon>Pseudomonadati</taxon>
        <taxon>Bacteroidota</taxon>
        <taxon>Cytophagia</taxon>
        <taxon>Cytophagales</taxon>
        <taxon>Rhodocytophagaceae</taxon>
        <taxon>Rhodocytophaga</taxon>
    </lineage>
</organism>
<comment type="catalytic activity">
    <reaction evidence="5">
        <text>3'-dephospho-CoA + ATP = ADP + CoA + H(+)</text>
        <dbReference type="Rhea" id="RHEA:18245"/>
        <dbReference type="ChEBI" id="CHEBI:15378"/>
        <dbReference type="ChEBI" id="CHEBI:30616"/>
        <dbReference type="ChEBI" id="CHEBI:57287"/>
        <dbReference type="ChEBI" id="CHEBI:57328"/>
        <dbReference type="ChEBI" id="CHEBI:456216"/>
        <dbReference type="EC" id="2.7.1.24"/>
    </reaction>
</comment>
<keyword evidence="5" id="KW-0963">Cytoplasm</keyword>
<keyword evidence="2 5" id="KW-0547">Nucleotide-binding</keyword>
<keyword evidence="5 7" id="KW-0418">Kinase</keyword>
<feature type="binding site" evidence="5">
    <location>
        <begin position="17"/>
        <end position="22"/>
    </location>
    <ligand>
        <name>ATP</name>
        <dbReference type="ChEBI" id="CHEBI:30616"/>
    </ligand>
</feature>
<comment type="pathway">
    <text evidence="5">Cofactor biosynthesis; coenzyme A biosynthesis; CoA from (R)-pantothenate: step 5/5.</text>
</comment>
<dbReference type="EC" id="2.7.1.24" evidence="5 6"/>
<name>A0A6C0GQE5_9BACT</name>
<dbReference type="KEGG" id="rhoz:GXP67_25900"/>
<dbReference type="GO" id="GO:0015937">
    <property type="term" value="P:coenzyme A biosynthetic process"/>
    <property type="evidence" value="ECO:0007669"/>
    <property type="project" value="UniProtKB-UniRule"/>
</dbReference>
<evidence type="ECO:0000256" key="1">
    <source>
        <dbReference type="ARBA" id="ARBA00009018"/>
    </source>
</evidence>
<evidence type="ECO:0000313" key="8">
    <source>
        <dbReference type="Proteomes" id="UP000480178"/>
    </source>
</evidence>
<evidence type="ECO:0000313" key="7">
    <source>
        <dbReference type="EMBL" id="QHT69833.1"/>
    </source>
</evidence>
<protein>
    <recommendedName>
        <fullName evidence="5 6">Dephospho-CoA kinase</fullName>
        <ecNumber evidence="5 6">2.7.1.24</ecNumber>
    </recommendedName>
    <alternativeName>
        <fullName evidence="5">Dephosphocoenzyme A kinase</fullName>
    </alternativeName>
</protein>
<dbReference type="PANTHER" id="PTHR10695">
    <property type="entry name" value="DEPHOSPHO-COA KINASE-RELATED"/>
    <property type="match status" value="1"/>
</dbReference>
<dbReference type="Gene3D" id="3.40.50.300">
    <property type="entry name" value="P-loop containing nucleotide triphosphate hydrolases"/>
    <property type="match status" value="1"/>
</dbReference>
<dbReference type="CDD" id="cd02022">
    <property type="entry name" value="DPCK"/>
    <property type="match status" value="1"/>
</dbReference>
<comment type="similarity">
    <text evidence="1 5">Belongs to the CoaE family.</text>
</comment>
<evidence type="ECO:0000256" key="2">
    <source>
        <dbReference type="ARBA" id="ARBA00022741"/>
    </source>
</evidence>
<evidence type="ECO:0000256" key="3">
    <source>
        <dbReference type="ARBA" id="ARBA00022840"/>
    </source>
</evidence>
<proteinExistence type="inferred from homology"/>
<dbReference type="HAMAP" id="MF_00376">
    <property type="entry name" value="Dephospho_CoA_kinase"/>
    <property type="match status" value="1"/>
</dbReference>
<keyword evidence="4 5" id="KW-0173">Coenzyme A biosynthesis</keyword>
<dbReference type="RefSeq" id="WP_162445817.1">
    <property type="nucleotide sequence ID" value="NZ_CP048222.1"/>
</dbReference>
<dbReference type="SUPFAM" id="SSF52540">
    <property type="entry name" value="P-loop containing nucleoside triphosphate hydrolases"/>
    <property type="match status" value="1"/>
</dbReference>
<dbReference type="Proteomes" id="UP000480178">
    <property type="component" value="Chromosome"/>
</dbReference>
<dbReference type="InterPro" id="IPR027417">
    <property type="entry name" value="P-loop_NTPase"/>
</dbReference>
<keyword evidence="3 5" id="KW-0067">ATP-binding</keyword>
<dbReference type="GO" id="GO:0005524">
    <property type="term" value="F:ATP binding"/>
    <property type="evidence" value="ECO:0007669"/>
    <property type="project" value="UniProtKB-UniRule"/>
</dbReference>
<dbReference type="InterPro" id="IPR001977">
    <property type="entry name" value="Depp_CoAkinase"/>
</dbReference>
<evidence type="ECO:0000256" key="5">
    <source>
        <dbReference type="HAMAP-Rule" id="MF_00376"/>
    </source>
</evidence>
<evidence type="ECO:0000256" key="4">
    <source>
        <dbReference type="ARBA" id="ARBA00022993"/>
    </source>
</evidence>